<keyword evidence="2" id="KW-1185">Reference proteome</keyword>
<dbReference type="RefSeq" id="WP_319831812.1">
    <property type="nucleotide sequence ID" value="NZ_CP138858.1"/>
</dbReference>
<evidence type="ECO:0008006" key="3">
    <source>
        <dbReference type="Google" id="ProtNLM"/>
    </source>
</evidence>
<dbReference type="EMBL" id="CP138858">
    <property type="protein sequence ID" value="WPJ94904.1"/>
    <property type="molecule type" value="Genomic_DNA"/>
</dbReference>
<gene>
    <name evidence="1" type="ORF">SH580_15850</name>
</gene>
<name>A0ABZ0RFF1_9BACT</name>
<evidence type="ECO:0000313" key="1">
    <source>
        <dbReference type="EMBL" id="WPJ94904.1"/>
    </source>
</evidence>
<dbReference type="Proteomes" id="UP001324993">
    <property type="component" value="Chromosome"/>
</dbReference>
<proteinExistence type="predicted"/>
<reference evidence="1 2" key="1">
    <citation type="submission" date="2023-11" db="EMBL/GenBank/DDBJ databases">
        <title>Coraliomargarita sp. nov., isolated from marine algae.</title>
        <authorList>
            <person name="Lee J.K."/>
            <person name="Baek J.H."/>
            <person name="Kim J.M."/>
            <person name="Choi D.G."/>
            <person name="Jeon C.O."/>
        </authorList>
    </citation>
    <scope>NUCLEOTIDE SEQUENCE [LARGE SCALE GENOMIC DNA]</scope>
    <source>
        <strain evidence="1 2">J2-16</strain>
    </source>
</reference>
<evidence type="ECO:0000313" key="2">
    <source>
        <dbReference type="Proteomes" id="UP001324993"/>
    </source>
</evidence>
<protein>
    <recommendedName>
        <fullName evidence="3">DUF3108 domain-containing protein</fullName>
    </recommendedName>
</protein>
<accession>A0ABZ0RFF1</accession>
<sequence length="232" mass="26198">MLLLAASLSASEQEMPSDVRLELTTLAWQHPIKGLYYINGGEVQELKAYSGGFSMPIDYQGVPIIRFYTNKESLTLPPEERPLPNGIAKLDPTMKHSLMIFLPKSKEQFEILIHDFSQESFPTNSCRIFNYSGLDIVFALGDQPIIQAIAPNETVVIKQDELADQNKMVKVQLAQQGKEAARVVYRSTWRFDNQSRASVFVLPAPNDQSSVQMRKFVERGLRFEASKTVQSL</sequence>
<organism evidence="1 2">
    <name type="scientific">Coraliomargarita algicola</name>
    <dbReference type="NCBI Taxonomy" id="3092156"/>
    <lineage>
        <taxon>Bacteria</taxon>
        <taxon>Pseudomonadati</taxon>
        <taxon>Verrucomicrobiota</taxon>
        <taxon>Opitutia</taxon>
        <taxon>Puniceicoccales</taxon>
        <taxon>Coraliomargaritaceae</taxon>
        <taxon>Coraliomargarita</taxon>
    </lineage>
</organism>